<sequence length="101" mass="11192">MVLALIRTEAPVWETWSTCTWARWGGKRGSSSLIDTQAMLAINKSATGQNFRTVTYPTDGSRNICLSQFSVGVLLVSAPVEHEEPRFGFNQKVSADQPLEF</sequence>
<protein>
    <submittedName>
        <fullName evidence="1">Uncharacterized protein</fullName>
    </submittedName>
</protein>
<dbReference type="AlphaFoldDB" id="A0A919VAE2"/>
<comment type="caution">
    <text evidence="1">The sequence shown here is derived from an EMBL/GenBank/DDBJ whole genome shotgun (WGS) entry which is preliminary data.</text>
</comment>
<dbReference type="EMBL" id="BOOW01000044">
    <property type="protein sequence ID" value="GII96376.1"/>
    <property type="molecule type" value="Genomic_DNA"/>
</dbReference>
<gene>
    <name evidence="1" type="ORF">Ssi02_66070</name>
</gene>
<accession>A0A919VAE2</accession>
<keyword evidence="2" id="KW-1185">Reference proteome</keyword>
<dbReference type="Proteomes" id="UP000606172">
    <property type="component" value="Unassembled WGS sequence"/>
</dbReference>
<evidence type="ECO:0000313" key="1">
    <source>
        <dbReference type="EMBL" id="GII96376.1"/>
    </source>
</evidence>
<name>A0A919VAE2_9ACTN</name>
<organism evidence="1 2">
    <name type="scientific">Sinosporangium siamense</name>
    <dbReference type="NCBI Taxonomy" id="1367973"/>
    <lineage>
        <taxon>Bacteria</taxon>
        <taxon>Bacillati</taxon>
        <taxon>Actinomycetota</taxon>
        <taxon>Actinomycetes</taxon>
        <taxon>Streptosporangiales</taxon>
        <taxon>Streptosporangiaceae</taxon>
        <taxon>Sinosporangium</taxon>
    </lineage>
</organism>
<reference evidence="1" key="1">
    <citation type="submission" date="2021-01" db="EMBL/GenBank/DDBJ databases">
        <title>Whole genome shotgun sequence of Sinosporangium siamense NBRC 109515.</title>
        <authorList>
            <person name="Komaki H."/>
            <person name="Tamura T."/>
        </authorList>
    </citation>
    <scope>NUCLEOTIDE SEQUENCE</scope>
    <source>
        <strain evidence="1">NBRC 109515</strain>
    </source>
</reference>
<evidence type="ECO:0000313" key="2">
    <source>
        <dbReference type="Proteomes" id="UP000606172"/>
    </source>
</evidence>
<proteinExistence type="predicted"/>